<accession>A0A918YEL4</accession>
<comment type="caution">
    <text evidence="1">The sequence shown here is derived from an EMBL/GenBank/DDBJ whole genome shotgun (WGS) entry which is preliminary data.</text>
</comment>
<reference evidence="1" key="2">
    <citation type="submission" date="2020-09" db="EMBL/GenBank/DDBJ databases">
        <authorList>
            <person name="Sun Q."/>
            <person name="Ohkuma M."/>
        </authorList>
    </citation>
    <scope>NUCLEOTIDE SEQUENCE</scope>
    <source>
        <strain evidence="1">JCM 4714</strain>
    </source>
</reference>
<evidence type="ECO:0000313" key="1">
    <source>
        <dbReference type="EMBL" id="GHE01309.1"/>
    </source>
</evidence>
<dbReference type="Proteomes" id="UP000655443">
    <property type="component" value="Unassembled WGS sequence"/>
</dbReference>
<proteinExistence type="predicted"/>
<dbReference type="EMBL" id="BMVG01000003">
    <property type="protein sequence ID" value="GHE01309.1"/>
    <property type="molecule type" value="Genomic_DNA"/>
</dbReference>
<name>A0A918YEL4_9ACTN</name>
<protein>
    <submittedName>
        <fullName evidence="1">Uncharacterized protein</fullName>
    </submittedName>
</protein>
<reference evidence="1" key="1">
    <citation type="journal article" date="2014" name="Int. J. Syst. Evol. Microbiol.">
        <title>Complete genome sequence of Corynebacterium casei LMG S-19264T (=DSM 44701T), isolated from a smear-ripened cheese.</title>
        <authorList>
            <consortium name="US DOE Joint Genome Institute (JGI-PGF)"/>
            <person name="Walter F."/>
            <person name="Albersmeier A."/>
            <person name="Kalinowski J."/>
            <person name="Ruckert C."/>
        </authorList>
    </citation>
    <scope>NUCLEOTIDE SEQUENCE</scope>
    <source>
        <strain evidence="1">JCM 4714</strain>
    </source>
</reference>
<keyword evidence="2" id="KW-1185">Reference proteome</keyword>
<dbReference type="RefSeq" id="WP_189950597.1">
    <property type="nucleotide sequence ID" value="NZ_BMVG01000003.1"/>
</dbReference>
<evidence type="ECO:0000313" key="2">
    <source>
        <dbReference type="Proteomes" id="UP000655443"/>
    </source>
</evidence>
<organism evidence="1 2">
    <name type="scientific">Streptomyces alanosinicus</name>
    <dbReference type="NCBI Taxonomy" id="68171"/>
    <lineage>
        <taxon>Bacteria</taxon>
        <taxon>Bacillati</taxon>
        <taxon>Actinomycetota</taxon>
        <taxon>Actinomycetes</taxon>
        <taxon>Kitasatosporales</taxon>
        <taxon>Streptomycetaceae</taxon>
        <taxon>Streptomyces</taxon>
    </lineage>
</organism>
<gene>
    <name evidence="1" type="ORF">GCM10010339_20000</name>
</gene>
<sequence length="68" mass="7314">MSPREYGERLAGFGVSPEEVEFLVELFASLLDGHNAHVSEGVRQVLGHAPRDFGDYAREAAAAGAWAV</sequence>
<dbReference type="AlphaFoldDB" id="A0A918YEL4"/>